<evidence type="ECO:0000313" key="2">
    <source>
        <dbReference type="Proteomes" id="UP000887159"/>
    </source>
</evidence>
<name>A0A8X6S0F1_TRICX</name>
<protein>
    <submittedName>
        <fullName evidence="1">Uncharacterized protein</fullName>
    </submittedName>
</protein>
<evidence type="ECO:0000313" key="1">
    <source>
        <dbReference type="EMBL" id="GFY03481.1"/>
    </source>
</evidence>
<organism evidence="1 2">
    <name type="scientific">Trichonephila clavipes</name>
    <name type="common">Golden silk orbweaver</name>
    <name type="synonym">Nephila clavipes</name>
    <dbReference type="NCBI Taxonomy" id="2585209"/>
    <lineage>
        <taxon>Eukaryota</taxon>
        <taxon>Metazoa</taxon>
        <taxon>Ecdysozoa</taxon>
        <taxon>Arthropoda</taxon>
        <taxon>Chelicerata</taxon>
        <taxon>Arachnida</taxon>
        <taxon>Araneae</taxon>
        <taxon>Araneomorphae</taxon>
        <taxon>Entelegynae</taxon>
        <taxon>Araneoidea</taxon>
        <taxon>Nephilidae</taxon>
        <taxon>Trichonephila</taxon>
    </lineage>
</organism>
<comment type="caution">
    <text evidence="1">The sequence shown here is derived from an EMBL/GenBank/DDBJ whole genome shotgun (WGS) entry which is preliminary data.</text>
</comment>
<dbReference type="EMBL" id="BMAU01021238">
    <property type="protein sequence ID" value="GFY03481.1"/>
    <property type="molecule type" value="Genomic_DNA"/>
</dbReference>
<dbReference type="AlphaFoldDB" id="A0A8X6S0F1"/>
<sequence length="100" mass="11387">MNLNILAFVFKKEVHCKIPYRVEFSSSNFHEGTQIATINTRFVYAMRSIARGAEAGRMFCGIVNLTQPPTRFPPYCKRTLNAVKLVYEDSIQNVAEEALL</sequence>
<proteinExistence type="predicted"/>
<gene>
    <name evidence="1" type="primary">AVEN_158427_1</name>
    <name evidence="1" type="ORF">TNCV_3211181</name>
</gene>
<dbReference type="Proteomes" id="UP000887159">
    <property type="component" value="Unassembled WGS sequence"/>
</dbReference>
<accession>A0A8X6S0F1</accession>
<keyword evidence="2" id="KW-1185">Reference proteome</keyword>
<reference evidence="1" key="1">
    <citation type="submission" date="2020-08" db="EMBL/GenBank/DDBJ databases">
        <title>Multicomponent nature underlies the extraordinary mechanical properties of spider dragline silk.</title>
        <authorList>
            <person name="Kono N."/>
            <person name="Nakamura H."/>
            <person name="Mori M."/>
            <person name="Yoshida Y."/>
            <person name="Ohtoshi R."/>
            <person name="Malay A.D."/>
            <person name="Moran D.A.P."/>
            <person name="Tomita M."/>
            <person name="Numata K."/>
            <person name="Arakawa K."/>
        </authorList>
    </citation>
    <scope>NUCLEOTIDE SEQUENCE</scope>
</reference>